<sequence>MVKAVINSFAAPWPTLYKLPPMDSSSNLSLQIIGALKISISIFCYTTTGSKMLKLFSQFDLLLFKQLKTCVISSSDFFESCVLPLYSNTLDPLIWELLSNEMEQSSQVEFD</sequence>
<accession>A0ACC2RXD7</accession>
<dbReference type="Proteomes" id="UP001165960">
    <property type="component" value="Unassembled WGS sequence"/>
</dbReference>
<proteinExistence type="predicted"/>
<keyword evidence="2" id="KW-1185">Reference proteome</keyword>
<protein>
    <submittedName>
        <fullName evidence="1">Uncharacterized protein</fullName>
    </submittedName>
</protein>
<gene>
    <name evidence="1" type="ORF">DSO57_1011670</name>
</gene>
<dbReference type="EMBL" id="QTSX02006430">
    <property type="protein sequence ID" value="KAJ9054668.1"/>
    <property type="molecule type" value="Genomic_DNA"/>
</dbReference>
<organism evidence="1 2">
    <name type="scientific">Entomophthora muscae</name>
    <dbReference type="NCBI Taxonomy" id="34485"/>
    <lineage>
        <taxon>Eukaryota</taxon>
        <taxon>Fungi</taxon>
        <taxon>Fungi incertae sedis</taxon>
        <taxon>Zoopagomycota</taxon>
        <taxon>Entomophthoromycotina</taxon>
        <taxon>Entomophthoromycetes</taxon>
        <taxon>Entomophthorales</taxon>
        <taxon>Entomophthoraceae</taxon>
        <taxon>Entomophthora</taxon>
    </lineage>
</organism>
<comment type="caution">
    <text evidence="1">The sequence shown here is derived from an EMBL/GenBank/DDBJ whole genome shotgun (WGS) entry which is preliminary data.</text>
</comment>
<name>A0ACC2RXD7_9FUNG</name>
<evidence type="ECO:0000313" key="1">
    <source>
        <dbReference type="EMBL" id="KAJ9054668.1"/>
    </source>
</evidence>
<evidence type="ECO:0000313" key="2">
    <source>
        <dbReference type="Proteomes" id="UP001165960"/>
    </source>
</evidence>
<reference evidence="1" key="1">
    <citation type="submission" date="2022-04" db="EMBL/GenBank/DDBJ databases">
        <title>Genome of the entomopathogenic fungus Entomophthora muscae.</title>
        <authorList>
            <person name="Elya C."/>
            <person name="Lovett B.R."/>
            <person name="Lee E."/>
            <person name="Macias A.M."/>
            <person name="Hajek A.E."/>
            <person name="De Bivort B.L."/>
            <person name="Kasson M.T."/>
            <person name="De Fine Licht H.H."/>
            <person name="Stajich J.E."/>
        </authorList>
    </citation>
    <scope>NUCLEOTIDE SEQUENCE</scope>
    <source>
        <strain evidence="1">Berkeley</strain>
    </source>
</reference>